<dbReference type="PROSITE" id="PS50920">
    <property type="entry name" value="SOLCAR"/>
    <property type="match status" value="3"/>
</dbReference>
<keyword evidence="6" id="KW-0999">Mitochondrion inner membrane</keyword>
<evidence type="ECO:0000256" key="7">
    <source>
        <dbReference type="ARBA" id="ARBA00022989"/>
    </source>
</evidence>
<evidence type="ECO:0000256" key="4">
    <source>
        <dbReference type="ARBA" id="ARBA00022692"/>
    </source>
</evidence>
<gene>
    <name evidence="12" type="ORF">WICMUC_002091</name>
</gene>
<evidence type="ECO:0000256" key="8">
    <source>
        <dbReference type="ARBA" id="ARBA00023128"/>
    </source>
</evidence>
<dbReference type="GO" id="GO:1990542">
    <property type="term" value="P:mitochondrial transmembrane transport"/>
    <property type="evidence" value="ECO:0007669"/>
    <property type="project" value="InterPro"/>
</dbReference>
<feature type="repeat" description="Solcar" evidence="10">
    <location>
        <begin position="227"/>
        <end position="316"/>
    </location>
</feature>
<keyword evidence="13" id="KW-1185">Reference proteome</keyword>
<dbReference type="Proteomes" id="UP000769528">
    <property type="component" value="Unassembled WGS sequence"/>
</dbReference>
<keyword evidence="7" id="KW-1133">Transmembrane helix</keyword>
<keyword evidence="5" id="KW-0677">Repeat</keyword>
<name>A0A9P8TF48_9ASCO</name>
<dbReference type="Gene3D" id="1.50.40.10">
    <property type="entry name" value="Mitochondrial carrier domain"/>
    <property type="match status" value="1"/>
</dbReference>
<evidence type="ECO:0000256" key="6">
    <source>
        <dbReference type="ARBA" id="ARBA00022792"/>
    </source>
</evidence>
<evidence type="ECO:0000256" key="11">
    <source>
        <dbReference type="RuleBase" id="RU000488"/>
    </source>
</evidence>
<reference evidence="12" key="2">
    <citation type="submission" date="2021-01" db="EMBL/GenBank/DDBJ databases">
        <authorList>
            <person name="Schikora-Tamarit M.A."/>
        </authorList>
    </citation>
    <scope>NUCLEOTIDE SEQUENCE</scope>
    <source>
        <strain evidence="12">CBS6341</strain>
    </source>
</reference>
<dbReference type="EMBL" id="JAEUBF010000657">
    <property type="protein sequence ID" value="KAH3676295.1"/>
    <property type="molecule type" value="Genomic_DNA"/>
</dbReference>
<feature type="repeat" description="Solcar" evidence="10">
    <location>
        <begin position="8"/>
        <end position="128"/>
    </location>
</feature>
<dbReference type="AlphaFoldDB" id="A0A9P8TF48"/>
<evidence type="ECO:0000313" key="12">
    <source>
        <dbReference type="EMBL" id="KAH3676295.1"/>
    </source>
</evidence>
<evidence type="ECO:0000313" key="13">
    <source>
        <dbReference type="Proteomes" id="UP000769528"/>
    </source>
</evidence>
<dbReference type="PRINTS" id="PR00926">
    <property type="entry name" value="MITOCARRIER"/>
</dbReference>
<keyword evidence="4 10" id="KW-0812">Transmembrane</keyword>
<dbReference type="InterPro" id="IPR018108">
    <property type="entry name" value="MCP_transmembrane"/>
</dbReference>
<evidence type="ECO:0000256" key="2">
    <source>
        <dbReference type="ARBA" id="ARBA00006375"/>
    </source>
</evidence>
<dbReference type="InterPro" id="IPR023395">
    <property type="entry name" value="MCP_dom_sf"/>
</dbReference>
<protein>
    <recommendedName>
        <fullName evidence="14">Mitochondrial carrier protein MTM1</fullName>
    </recommendedName>
</protein>
<comment type="subcellular location">
    <subcellularLocation>
        <location evidence="1">Mitochondrion inner membrane</location>
        <topology evidence="1">Multi-pass membrane protein</topology>
    </subcellularLocation>
</comment>
<dbReference type="Pfam" id="PF00153">
    <property type="entry name" value="Mito_carr"/>
    <property type="match status" value="3"/>
</dbReference>
<sequence>MSENQNRITIVERMISACSGSLLTSMVLTPLDVVRVRLQQQEILLPDSGCCKRQVFWAPQPVPSLDPSCARDICVTDYKRTNGTWKTMLSIYNQEGVRTLWRGLSLTLLMSVPANIVYFTGYEVLRENIELSNSPILNPLICGSLARILAGTVVSPIELLKTRLQSIPNTSPNAMSELLGNIKGELSLKGPKVLFKGLSLTLFRDVPFSGIYWTSYEHFKKFFNFDSLFFNSFLSGSVSGTIAAIATNPFDVGKTRLQISNEMTLTKKEKSVIKFMSDIVKYEGVHALYVGLFPRILKIAPSCAIMISTYEVGKRFFEQSSTKK</sequence>
<keyword evidence="3 11" id="KW-0813">Transport</keyword>
<organism evidence="12 13">
    <name type="scientific">Wickerhamomyces mucosus</name>
    <dbReference type="NCBI Taxonomy" id="1378264"/>
    <lineage>
        <taxon>Eukaryota</taxon>
        <taxon>Fungi</taxon>
        <taxon>Dikarya</taxon>
        <taxon>Ascomycota</taxon>
        <taxon>Saccharomycotina</taxon>
        <taxon>Saccharomycetes</taxon>
        <taxon>Phaffomycetales</taxon>
        <taxon>Wickerhamomycetaceae</taxon>
        <taxon>Wickerhamomyces</taxon>
    </lineage>
</organism>
<dbReference type="PANTHER" id="PTHR45760">
    <property type="entry name" value="FI19922P1-RELATED"/>
    <property type="match status" value="1"/>
</dbReference>
<accession>A0A9P8TF48</accession>
<proteinExistence type="inferred from homology"/>
<dbReference type="InterPro" id="IPR045315">
    <property type="entry name" value="Mtm1-like"/>
</dbReference>
<evidence type="ECO:0000256" key="5">
    <source>
        <dbReference type="ARBA" id="ARBA00022737"/>
    </source>
</evidence>
<dbReference type="OrthoDB" id="1747031at2759"/>
<dbReference type="InterPro" id="IPR002067">
    <property type="entry name" value="MCP"/>
</dbReference>
<evidence type="ECO:0000256" key="10">
    <source>
        <dbReference type="PROSITE-ProRule" id="PRU00282"/>
    </source>
</evidence>
<reference evidence="12" key="1">
    <citation type="journal article" date="2021" name="Open Biol.">
        <title>Shared evolutionary footprints suggest mitochondrial oxidative damage underlies multiple complex I losses in fungi.</title>
        <authorList>
            <person name="Schikora-Tamarit M.A."/>
            <person name="Marcet-Houben M."/>
            <person name="Nosek J."/>
            <person name="Gabaldon T."/>
        </authorList>
    </citation>
    <scope>NUCLEOTIDE SEQUENCE</scope>
    <source>
        <strain evidence="12">CBS6341</strain>
    </source>
</reference>
<dbReference type="PANTHER" id="PTHR45760:SF2">
    <property type="entry name" value="FI19922P1-RELATED"/>
    <property type="match status" value="1"/>
</dbReference>
<evidence type="ECO:0008006" key="14">
    <source>
        <dbReference type="Google" id="ProtNLM"/>
    </source>
</evidence>
<dbReference type="GO" id="GO:0005743">
    <property type="term" value="C:mitochondrial inner membrane"/>
    <property type="evidence" value="ECO:0007669"/>
    <property type="project" value="UniProtKB-SubCell"/>
</dbReference>
<keyword evidence="9 10" id="KW-0472">Membrane</keyword>
<evidence type="ECO:0000256" key="1">
    <source>
        <dbReference type="ARBA" id="ARBA00004448"/>
    </source>
</evidence>
<evidence type="ECO:0000256" key="3">
    <source>
        <dbReference type="ARBA" id="ARBA00022448"/>
    </source>
</evidence>
<dbReference type="SUPFAM" id="SSF103506">
    <property type="entry name" value="Mitochondrial carrier"/>
    <property type="match status" value="1"/>
</dbReference>
<keyword evidence="8" id="KW-0496">Mitochondrion</keyword>
<comment type="similarity">
    <text evidence="2 11">Belongs to the mitochondrial carrier (TC 2.A.29) family.</text>
</comment>
<feature type="repeat" description="Solcar" evidence="10">
    <location>
        <begin position="134"/>
        <end position="222"/>
    </location>
</feature>
<comment type="caution">
    <text evidence="12">The sequence shown here is derived from an EMBL/GenBank/DDBJ whole genome shotgun (WGS) entry which is preliminary data.</text>
</comment>
<evidence type="ECO:0000256" key="9">
    <source>
        <dbReference type="ARBA" id="ARBA00023136"/>
    </source>
</evidence>